<evidence type="ECO:0000313" key="2">
    <source>
        <dbReference type="EMBL" id="ARF11333.1"/>
    </source>
</evidence>
<protein>
    <submittedName>
        <fullName evidence="2">Uncharacterized protein</fullName>
    </submittedName>
</protein>
<dbReference type="EMBL" id="KY684108">
    <property type="protein sequence ID" value="ARF11333.1"/>
    <property type="molecule type" value="Genomic_DNA"/>
</dbReference>
<gene>
    <name evidence="2" type="ORF">Klosneuvirus_1_190</name>
</gene>
<proteinExistence type="predicted"/>
<feature type="region of interest" description="Disordered" evidence="1">
    <location>
        <begin position="96"/>
        <end position="126"/>
    </location>
</feature>
<name>A0A1V0SHZ2_9VIRU</name>
<accession>A0A1V0SHZ2</accession>
<evidence type="ECO:0000256" key="1">
    <source>
        <dbReference type="SAM" id="MobiDB-lite"/>
    </source>
</evidence>
<sequence length="181" mass="20570">MSNYKLINPYIEGTLVTTFTAPSQLDAACSAWETLSKYITNTVPKFAFTLKNVNDGTLSHFIVKESLRGGKSADYKIKELDLKLSKDTVKQFEKRLAMKGGKKHKKDKKDGDDEDDSSSSSSSSSSDEFSAIKLHKMYTKAQPITYWWYDPIVYEIESVYIPTFVAPLLPYIEVVTFNYYP</sequence>
<reference evidence="2" key="1">
    <citation type="journal article" date="2017" name="Science">
        <title>Giant viruses with an expanded complement of translation system components.</title>
        <authorList>
            <person name="Schulz F."/>
            <person name="Yutin N."/>
            <person name="Ivanova N.N."/>
            <person name="Ortega D.R."/>
            <person name="Lee T.K."/>
            <person name="Vierheilig J."/>
            <person name="Daims H."/>
            <person name="Horn M."/>
            <person name="Wagner M."/>
            <person name="Jensen G.J."/>
            <person name="Kyrpides N.C."/>
            <person name="Koonin E.V."/>
            <person name="Woyke T."/>
        </authorList>
    </citation>
    <scope>NUCLEOTIDE SEQUENCE</scope>
    <source>
        <strain evidence="2">KNV1</strain>
    </source>
</reference>
<organism evidence="2">
    <name type="scientific">Klosneuvirus KNV1</name>
    <dbReference type="NCBI Taxonomy" id="1977640"/>
    <lineage>
        <taxon>Viruses</taxon>
        <taxon>Varidnaviria</taxon>
        <taxon>Bamfordvirae</taxon>
        <taxon>Nucleocytoviricota</taxon>
        <taxon>Megaviricetes</taxon>
        <taxon>Imitervirales</taxon>
        <taxon>Mimiviridae</taxon>
        <taxon>Klosneuvirinae</taxon>
        <taxon>Klosneuvirus</taxon>
    </lineage>
</organism>